<name>A0A8X7BQ78_9ARAC</name>
<sequence>MSQSKQREVTNHIFDNPIPESWFRIQFFANPVMRGPRTEYVFQAMRRRKVRERSEKLLKNTPSKPTLDPVFIAGIKASRKM</sequence>
<proteinExistence type="predicted"/>
<organism evidence="1 2">
    <name type="scientific">Trichonephila inaurata madagascariensis</name>
    <dbReference type="NCBI Taxonomy" id="2747483"/>
    <lineage>
        <taxon>Eukaryota</taxon>
        <taxon>Metazoa</taxon>
        <taxon>Ecdysozoa</taxon>
        <taxon>Arthropoda</taxon>
        <taxon>Chelicerata</taxon>
        <taxon>Arachnida</taxon>
        <taxon>Araneae</taxon>
        <taxon>Araneomorphae</taxon>
        <taxon>Entelegynae</taxon>
        <taxon>Araneoidea</taxon>
        <taxon>Nephilidae</taxon>
        <taxon>Trichonephila</taxon>
        <taxon>Trichonephila inaurata</taxon>
    </lineage>
</organism>
<evidence type="ECO:0000313" key="2">
    <source>
        <dbReference type="Proteomes" id="UP000886998"/>
    </source>
</evidence>
<comment type="caution">
    <text evidence="1">The sequence shown here is derived from an EMBL/GenBank/DDBJ whole genome shotgun (WGS) entry which is preliminary data.</text>
</comment>
<dbReference type="EMBL" id="BMAV01001327">
    <property type="protein sequence ID" value="GFY39318.1"/>
    <property type="molecule type" value="Genomic_DNA"/>
</dbReference>
<dbReference type="Proteomes" id="UP000886998">
    <property type="component" value="Unassembled WGS sequence"/>
</dbReference>
<evidence type="ECO:0000313" key="1">
    <source>
        <dbReference type="EMBL" id="GFY39318.1"/>
    </source>
</evidence>
<reference evidence="1" key="1">
    <citation type="submission" date="2020-08" db="EMBL/GenBank/DDBJ databases">
        <title>Multicomponent nature underlies the extraordinary mechanical properties of spider dragline silk.</title>
        <authorList>
            <person name="Kono N."/>
            <person name="Nakamura H."/>
            <person name="Mori M."/>
            <person name="Yoshida Y."/>
            <person name="Ohtoshi R."/>
            <person name="Malay A.D."/>
            <person name="Moran D.A.P."/>
            <person name="Tomita M."/>
            <person name="Numata K."/>
            <person name="Arakawa K."/>
        </authorList>
    </citation>
    <scope>NUCLEOTIDE SEQUENCE</scope>
</reference>
<keyword evidence="2" id="KW-1185">Reference proteome</keyword>
<accession>A0A8X7BQ78</accession>
<dbReference type="AlphaFoldDB" id="A0A8X7BQ78"/>
<protein>
    <submittedName>
        <fullName evidence="1">Uncharacterized protein</fullName>
    </submittedName>
</protein>
<gene>
    <name evidence="1" type="ORF">TNIN_242971</name>
</gene>